<name>A0A3P7Z259_HELPZ</name>
<dbReference type="WBParaSite" id="HPBE_0001017601-mRNA-1">
    <property type="protein sequence ID" value="HPBE_0001017601-mRNA-1"/>
    <property type="gene ID" value="HPBE_0001017601"/>
</dbReference>
<dbReference type="InterPro" id="IPR011009">
    <property type="entry name" value="Kinase-like_dom_sf"/>
</dbReference>
<dbReference type="SMART" id="SM00587">
    <property type="entry name" value="CHK"/>
    <property type="match status" value="1"/>
</dbReference>
<reference evidence="2 3" key="1">
    <citation type="submission" date="2018-11" db="EMBL/GenBank/DDBJ databases">
        <authorList>
            <consortium name="Pathogen Informatics"/>
        </authorList>
    </citation>
    <scope>NUCLEOTIDE SEQUENCE [LARGE SCALE GENOMIC DNA]</scope>
</reference>
<dbReference type="PANTHER" id="PTHR23020">
    <property type="entry name" value="UNCHARACTERIZED NUCLEAR HORMONE RECEPTOR-RELATED"/>
    <property type="match status" value="1"/>
</dbReference>
<dbReference type="InterPro" id="IPR015897">
    <property type="entry name" value="CHK_kinase-like"/>
</dbReference>
<evidence type="ECO:0000313" key="2">
    <source>
        <dbReference type="EMBL" id="VDO84009.1"/>
    </source>
</evidence>
<sequence>MSLFVPTDGILNTYVTWDDLQESVFEAFGKDAKLGPKKAVKDAGKKNICSLLTLAESKADMGDLGAFASEEFVNSMEGYLKTIHNTEVRLYKVLKQHGTDIPLPKVYFSQEFTEENPLKGYIIMDYINDGETFHIIDNLTPELLLEPLKALAKLEAVSLKFNVEEHALFANNPTIAAFSQFFSKEMAHYGSPSTDMVRLLCSSLSGKDRRENWESLLEKFYSFLQKEIDGEEMPYTIDMLKRDYRSYFPLGAIMHVMVIGMMFQRVNTDADIVDKAKAMGVLTEKLGAILEDVCEVHKYNKENPIQLPN</sequence>
<dbReference type="Proteomes" id="UP000050761">
    <property type="component" value="Unassembled WGS sequence"/>
</dbReference>
<dbReference type="AlphaFoldDB" id="A0A3P7Z259"/>
<feature type="domain" description="CHK kinase-like" evidence="1">
    <location>
        <begin position="121"/>
        <end position="230"/>
    </location>
</feature>
<dbReference type="EMBL" id="UZAH01026674">
    <property type="protein sequence ID" value="VDO84009.1"/>
    <property type="molecule type" value="Genomic_DNA"/>
</dbReference>
<protein>
    <submittedName>
        <fullName evidence="4">CHK domain-containing protein</fullName>
    </submittedName>
</protein>
<gene>
    <name evidence="2" type="ORF">HPBE_LOCUS10176</name>
</gene>
<evidence type="ECO:0000313" key="4">
    <source>
        <dbReference type="WBParaSite" id="HPBE_0001017601-mRNA-1"/>
    </source>
</evidence>
<accession>A0A3P7Z259</accession>
<proteinExistence type="predicted"/>
<organism evidence="2">
    <name type="scientific">Heligmosomoides polygyrus</name>
    <name type="common">Parasitic roundworm</name>
    <dbReference type="NCBI Taxonomy" id="6339"/>
    <lineage>
        <taxon>Eukaryota</taxon>
        <taxon>Metazoa</taxon>
        <taxon>Ecdysozoa</taxon>
        <taxon>Nematoda</taxon>
        <taxon>Chromadorea</taxon>
        <taxon>Rhabditida</taxon>
        <taxon>Rhabditina</taxon>
        <taxon>Rhabditomorpha</taxon>
        <taxon>Strongyloidea</taxon>
        <taxon>Heligmosomidae</taxon>
        <taxon>Heligmosomoides</taxon>
    </lineage>
</organism>
<dbReference type="InterPro" id="IPR012877">
    <property type="entry name" value="Dhs-27"/>
</dbReference>
<reference evidence="4" key="2">
    <citation type="submission" date="2019-09" db="UniProtKB">
        <authorList>
            <consortium name="WormBaseParasite"/>
        </authorList>
    </citation>
    <scope>IDENTIFICATION</scope>
</reference>
<dbReference type="InterPro" id="IPR052961">
    <property type="entry name" value="Oxido-Kinase-like_Enzymes"/>
</dbReference>
<keyword evidence="3" id="KW-1185">Reference proteome</keyword>
<dbReference type="SUPFAM" id="SSF56112">
    <property type="entry name" value="Protein kinase-like (PK-like)"/>
    <property type="match status" value="1"/>
</dbReference>
<dbReference type="PANTHER" id="PTHR23020:SF8">
    <property type="entry name" value="CHK KINASE-LIKE DOMAIN-CONTAINING PROTEIN"/>
    <property type="match status" value="1"/>
</dbReference>
<evidence type="ECO:0000259" key="1">
    <source>
        <dbReference type="SMART" id="SM00587"/>
    </source>
</evidence>
<dbReference type="Pfam" id="PF07914">
    <property type="entry name" value="DUF1679"/>
    <property type="match status" value="3"/>
</dbReference>
<evidence type="ECO:0000313" key="3">
    <source>
        <dbReference type="Proteomes" id="UP000050761"/>
    </source>
</evidence>
<dbReference type="OrthoDB" id="5786316at2759"/>